<name>A0A2P7ZAH3_9PEZI</name>
<feature type="domain" description="BHLH" evidence="4">
    <location>
        <begin position="176"/>
        <end position="224"/>
    </location>
</feature>
<dbReference type="GO" id="GO:0003700">
    <property type="term" value="F:DNA-binding transcription factor activity"/>
    <property type="evidence" value="ECO:0007669"/>
    <property type="project" value="InterPro"/>
</dbReference>
<evidence type="ECO:0000256" key="3">
    <source>
        <dbReference type="SAM" id="MobiDB-lite"/>
    </source>
</evidence>
<dbReference type="PROSITE" id="PS50888">
    <property type="entry name" value="BHLH"/>
    <property type="match status" value="1"/>
</dbReference>
<dbReference type="Gene3D" id="4.10.280.10">
    <property type="entry name" value="Helix-loop-helix DNA-binding domain"/>
    <property type="match status" value="1"/>
</dbReference>
<reference evidence="5 6" key="1">
    <citation type="submission" date="2017-05" db="EMBL/GenBank/DDBJ databases">
        <title>Draft genome sequence of Elsinoe australis.</title>
        <authorList>
            <person name="Cheng Q."/>
        </authorList>
    </citation>
    <scope>NUCLEOTIDE SEQUENCE [LARGE SCALE GENOMIC DNA]</scope>
    <source>
        <strain evidence="5 6">NL1</strain>
    </source>
</reference>
<feature type="compositionally biased region" description="Polar residues" evidence="3">
    <location>
        <begin position="84"/>
        <end position="95"/>
    </location>
</feature>
<comment type="caution">
    <text evidence="5">The sequence shown here is derived from an EMBL/GenBank/DDBJ whole genome shotgun (WGS) entry which is preliminary data.</text>
</comment>
<proteinExistence type="predicted"/>
<evidence type="ECO:0000259" key="4">
    <source>
        <dbReference type="PROSITE" id="PS50888"/>
    </source>
</evidence>
<dbReference type="STRING" id="40998.A0A2P7ZAH3"/>
<dbReference type="GO" id="GO:0003677">
    <property type="term" value="F:DNA binding"/>
    <property type="evidence" value="ECO:0007669"/>
    <property type="project" value="UniProtKB-KW"/>
</dbReference>
<feature type="region of interest" description="Disordered" evidence="3">
    <location>
        <begin position="252"/>
        <end position="278"/>
    </location>
</feature>
<dbReference type="PANTHER" id="PTHR47787:SF1">
    <property type="entry name" value="CENTROMERE-BINDING PROTEIN 1"/>
    <property type="match status" value="1"/>
</dbReference>
<feature type="compositionally biased region" description="Basic and acidic residues" evidence="3">
    <location>
        <begin position="254"/>
        <end position="264"/>
    </location>
</feature>
<feature type="compositionally biased region" description="Polar residues" evidence="3">
    <location>
        <begin position="27"/>
        <end position="40"/>
    </location>
</feature>
<feature type="region of interest" description="Disordered" evidence="3">
    <location>
        <begin position="1"/>
        <end position="187"/>
    </location>
</feature>
<dbReference type="SMART" id="SM00353">
    <property type="entry name" value="HLH"/>
    <property type="match status" value="1"/>
</dbReference>
<dbReference type="PANTHER" id="PTHR47787">
    <property type="entry name" value="CENTROMERE-BINDING PROTEIN 1"/>
    <property type="match status" value="1"/>
</dbReference>
<keyword evidence="2" id="KW-0539">Nucleus</keyword>
<evidence type="ECO:0000256" key="1">
    <source>
        <dbReference type="ARBA" id="ARBA00023125"/>
    </source>
</evidence>
<sequence length="278" mass="30810">MPAATKRKRDQLDHGASTSHPPGPDFSHNSNFEAQYLHQSNDGDMHLAEALTQHNAGDMPHPNRSSESNGQSATDTANAALHYNLTNSGPQTSTFLVDPPEEHTEQAPEPNFDLESPRPATTTTFAVDQLKEASNKPSAPASTSPPAPTDPTSTSPPVSPATKDKLKVGSDEWQALRRNNHKEVERRRRETINEGINELGKIVPGAERNKGSILQSAVMYITDLKERQADMEQKNNLEKMMFEQAIAEMSASGDKLKAENRRLEEEVERWKRRAEGRE</sequence>
<dbReference type="OrthoDB" id="71302at2759"/>
<gene>
    <name evidence="5" type="ORF">B9Z65_2359</name>
</gene>
<dbReference type="GO" id="GO:0046983">
    <property type="term" value="F:protein dimerization activity"/>
    <property type="evidence" value="ECO:0007669"/>
    <property type="project" value="InterPro"/>
</dbReference>
<dbReference type="GO" id="GO:0005634">
    <property type="term" value="C:nucleus"/>
    <property type="evidence" value="ECO:0007669"/>
    <property type="project" value="TreeGrafter"/>
</dbReference>
<evidence type="ECO:0000256" key="2">
    <source>
        <dbReference type="ARBA" id="ARBA00023242"/>
    </source>
</evidence>
<dbReference type="Proteomes" id="UP000243723">
    <property type="component" value="Unassembled WGS sequence"/>
</dbReference>
<dbReference type="EMBL" id="NHZQ01000251">
    <property type="protein sequence ID" value="PSK45219.1"/>
    <property type="molecule type" value="Genomic_DNA"/>
</dbReference>
<organism evidence="5 6">
    <name type="scientific">Elsinoe australis</name>
    <dbReference type="NCBI Taxonomy" id="40998"/>
    <lineage>
        <taxon>Eukaryota</taxon>
        <taxon>Fungi</taxon>
        <taxon>Dikarya</taxon>
        <taxon>Ascomycota</taxon>
        <taxon>Pezizomycotina</taxon>
        <taxon>Dothideomycetes</taxon>
        <taxon>Dothideomycetidae</taxon>
        <taxon>Myriangiales</taxon>
        <taxon>Elsinoaceae</taxon>
        <taxon>Elsinoe</taxon>
    </lineage>
</organism>
<feature type="compositionally biased region" description="Polar residues" evidence="3">
    <location>
        <begin position="63"/>
        <end position="77"/>
    </location>
</feature>
<dbReference type="InterPro" id="IPR036638">
    <property type="entry name" value="HLH_DNA-bd_sf"/>
</dbReference>
<dbReference type="InterPro" id="IPR011598">
    <property type="entry name" value="bHLH_dom"/>
</dbReference>
<keyword evidence="6" id="KW-1185">Reference proteome</keyword>
<dbReference type="CDD" id="cd11398">
    <property type="entry name" value="bHLHzip_scCBP1"/>
    <property type="match status" value="1"/>
</dbReference>
<keyword evidence="1" id="KW-0238">DNA-binding</keyword>
<protein>
    <submittedName>
        <fullName evidence="5">Transcriptional regulator CBF1</fullName>
    </submittedName>
</protein>
<evidence type="ECO:0000313" key="6">
    <source>
        <dbReference type="Proteomes" id="UP000243723"/>
    </source>
</evidence>
<dbReference type="AlphaFoldDB" id="A0A2P7ZAH3"/>
<accession>A0A2P7ZAH3</accession>
<dbReference type="InterPro" id="IPR047206">
    <property type="entry name" value="bHLHzip_scCBP1-like"/>
</dbReference>
<dbReference type="SUPFAM" id="SSF47459">
    <property type="entry name" value="HLH, helix-loop-helix DNA-binding domain"/>
    <property type="match status" value="1"/>
</dbReference>
<dbReference type="Pfam" id="PF00010">
    <property type="entry name" value="HLH"/>
    <property type="match status" value="1"/>
</dbReference>
<evidence type="ECO:0000313" key="5">
    <source>
        <dbReference type="EMBL" id="PSK45219.1"/>
    </source>
</evidence>